<accession>A0ABV2QK13</accession>
<keyword evidence="2" id="KW-0028">Amino-acid biosynthesis</keyword>
<dbReference type="PANTHER" id="PTHR21089">
    <property type="entry name" value="SHIKIMATE DEHYDROGENASE"/>
    <property type="match status" value="1"/>
</dbReference>
<evidence type="ECO:0000313" key="5">
    <source>
        <dbReference type="Proteomes" id="UP001549257"/>
    </source>
</evidence>
<evidence type="ECO:0000259" key="3">
    <source>
        <dbReference type="Pfam" id="PF08501"/>
    </source>
</evidence>
<dbReference type="PANTHER" id="PTHR21089:SF1">
    <property type="entry name" value="BIFUNCTIONAL 3-DEHYDROQUINATE DEHYDRATASE_SHIKIMATE DEHYDROGENASE, CHLOROPLASTIC"/>
    <property type="match status" value="1"/>
</dbReference>
<organism evidence="4 5">
    <name type="scientific">Conyzicola nivalis</name>
    <dbReference type="NCBI Taxonomy" id="1477021"/>
    <lineage>
        <taxon>Bacteria</taxon>
        <taxon>Bacillati</taxon>
        <taxon>Actinomycetota</taxon>
        <taxon>Actinomycetes</taxon>
        <taxon>Micrococcales</taxon>
        <taxon>Microbacteriaceae</taxon>
        <taxon>Conyzicola</taxon>
    </lineage>
</organism>
<dbReference type="CDD" id="cd01065">
    <property type="entry name" value="NAD_bind_Shikimate_DH"/>
    <property type="match status" value="1"/>
</dbReference>
<evidence type="ECO:0000256" key="2">
    <source>
        <dbReference type="ARBA" id="ARBA00023141"/>
    </source>
</evidence>
<feature type="domain" description="Shikimate dehydrogenase substrate binding N-terminal" evidence="3">
    <location>
        <begin position="6"/>
        <end position="87"/>
    </location>
</feature>
<comment type="caution">
    <text evidence="4">The sequence shown here is derived from an EMBL/GenBank/DDBJ whole genome shotgun (WGS) entry which is preliminary data.</text>
</comment>
<dbReference type="InterPro" id="IPR013708">
    <property type="entry name" value="Shikimate_DH-bd_N"/>
</dbReference>
<dbReference type="Gene3D" id="3.40.50.10860">
    <property type="entry name" value="Leucine Dehydrogenase, chain A, domain 1"/>
    <property type="match status" value="1"/>
</dbReference>
<dbReference type="RefSeq" id="WP_354023568.1">
    <property type="nucleotide sequence ID" value="NZ_JBEPSJ010000001.1"/>
</dbReference>
<dbReference type="EMBL" id="JBEPSJ010000001">
    <property type="protein sequence ID" value="MET4581394.1"/>
    <property type="molecule type" value="Genomic_DNA"/>
</dbReference>
<keyword evidence="4" id="KW-0560">Oxidoreductase</keyword>
<gene>
    <name evidence="4" type="ORF">ABIE21_000884</name>
</gene>
<dbReference type="EC" id="1.1.1.25" evidence="4"/>
<name>A0ABV2QK13_9MICO</name>
<keyword evidence="2" id="KW-0057">Aromatic amino acid biosynthesis</keyword>
<sequence>MTRLAVLGSPIAHSKSPLLHAAAYRELGLDWQYEAEEVTGGALPDYIASRDESWRGLSLTMPLKRDVLPLLDAVDSTALLTGGANTVLFDRRDGALSLRGFNTDVYGVTEAFREAGVDRLGSVQILGGGATAASALVAARELGADRVLVSVRDPARAAELLALGRSLGAAVAVSTLGEPHGAFGTPDAIVSTIPGHSETGFEFPEAVRRRSVLFDVAYDPWPSTFAASWLAAGGTVISGLEMLLHQALAQVRVFVGGAPDASVPDETRVLAAMRASIGS</sequence>
<evidence type="ECO:0000256" key="1">
    <source>
        <dbReference type="ARBA" id="ARBA00004871"/>
    </source>
</evidence>
<dbReference type="SUPFAM" id="SSF53223">
    <property type="entry name" value="Aminoacid dehydrogenase-like, N-terminal domain"/>
    <property type="match status" value="1"/>
</dbReference>
<keyword evidence="5" id="KW-1185">Reference proteome</keyword>
<reference evidence="4 5" key="1">
    <citation type="submission" date="2024-06" db="EMBL/GenBank/DDBJ databases">
        <title>Sorghum-associated microbial communities from plants grown in Nebraska, USA.</title>
        <authorList>
            <person name="Schachtman D."/>
        </authorList>
    </citation>
    <scope>NUCLEOTIDE SEQUENCE [LARGE SCALE GENOMIC DNA]</scope>
    <source>
        <strain evidence="4 5">2857</strain>
    </source>
</reference>
<dbReference type="InterPro" id="IPR036291">
    <property type="entry name" value="NAD(P)-bd_dom_sf"/>
</dbReference>
<dbReference type="Pfam" id="PF08501">
    <property type="entry name" value="Shikimate_dh_N"/>
    <property type="match status" value="1"/>
</dbReference>
<evidence type="ECO:0000313" key="4">
    <source>
        <dbReference type="EMBL" id="MET4581394.1"/>
    </source>
</evidence>
<comment type="pathway">
    <text evidence="1">Metabolic intermediate biosynthesis; chorismate biosynthesis; chorismate from D-erythrose 4-phosphate and phosphoenolpyruvate: step 4/7.</text>
</comment>
<proteinExistence type="predicted"/>
<dbReference type="Gene3D" id="3.40.50.720">
    <property type="entry name" value="NAD(P)-binding Rossmann-like Domain"/>
    <property type="match status" value="1"/>
</dbReference>
<dbReference type="SUPFAM" id="SSF51735">
    <property type="entry name" value="NAD(P)-binding Rossmann-fold domains"/>
    <property type="match status" value="1"/>
</dbReference>
<dbReference type="GO" id="GO:0004764">
    <property type="term" value="F:shikimate 3-dehydrogenase (NADP+) activity"/>
    <property type="evidence" value="ECO:0007669"/>
    <property type="project" value="UniProtKB-EC"/>
</dbReference>
<dbReference type="NCBIfam" id="NF001311">
    <property type="entry name" value="PRK00258.1-3"/>
    <property type="match status" value="1"/>
</dbReference>
<dbReference type="InterPro" id="IPR046346">
    <property type="entry name" value="Aminoacid_DH-like_N_sf"/>
</dbReference>
<protein>
    <submittedName>
        <fullName evidence="4">Shikimate dehydrogenase</fullName>
        <ecNumber evidence="4">1.1.1.25</ecNumber>
    </submittedName>
</protein>
<dbReference type="Proteomes" id="UP001549257">
    <property type="component" value="Unassembled WGS sequence"/>
</dbReference>
<dbReference type="InterPro" id="IPR022893">
    <property type="entry name" value="Shikimate_DH_fam"/>
</dbReference>